<protein>
    <submittedName>
        <fullName evidence="1">Putative secreted protein</fullName>
    </submittedName>
</protein>
<sequence length="75" mass="8822">MFKQHAMLGVCRGVYALLSMHLTVELWTIWTIRNERENEECSITLDWTEDWTGGLTKGEAREEAYLHSAHRLWSL</sequence>
<evidence type="ECO:0000313" key="1">
    <source>
        <dbReference type="EMBL" id="MBW78424.1"/>
    </source>
</evidence>
<organism evidence="1">
    <name type="scientific">Anopheles darlingi</name>
    <name type="common">Mosquito</name>
    <dbReference type="NCBI Taxonomy" id="43151"/>
    <lineage>
        <taxon>Eukaryota</taxon>
        <taxon>Metazoa</taxon>
        <taxon>Ecdysozoa</taxon>
        <taxon>Arthropoda</taxon>
        <taxon>Hexapoda</taxon>
        <taxon>Insecta</taxon>
        <taxon>Pterygota</taxon>
        <taxon>Neoptera</taxon>
        <taxon>Endopterygota</taxon>
        <taxon>Diptera</taxon>
        <taxon>Nematocera</taxon>
        <taxon>Culicoidea</taxon>
        <taxon>Culicidae</taxon>
        <taxon>Anophelinae</taxon>
        <taxon>Anopheles</taxon>
    </lineage>
</organism>
<dbReference type="EMBL" id="GGFL01014246">
    <property type="protein sequence ID" value="MBW78424.1"/>
    <property type="molecule type" value="Transcribed_RNA"/>
</dbReference>
<dbReference type="AlphaFoldDB" id="A0A2M4DLI7"/>
<name>A0A2M4DLI7_ANODA</name>
<accession>A0A2M4DLI7</accession>
<proteinExistence type="predicted"/>
<reference evidence="1" key="1">
    <citation type="submission" date="2018-01" db="EMBL/GenBank/DDBJ databases">
        <title>An insight into the sialome of Amazonian anophelines.</title>
        <authorList>
            <person name="Ribeiro J.M."/>
            <person name="Scarpassa V."/>
            <person name="Calvo E."/>
        </authorList>
    </citation>
    <scope>NUCLEOTIDE SEQUENCE</scope>
</reference>